<feature type="compositionally biased region" description="Basic and acidic residues" evidence="1">
    <location>
        <begin position="44"/>
        <end position="54"/>
    </location>
</feature>
<reference evidence="2 3" key="1">
    <citation type="journal article" date="2009" name="J. Bacteriol.">
        <title>Genome sequence of Azotobacter vinelandii, an obligate aerobe specialized to support diverse anaerobic metabolic processes.</title>
        <authorList>
            <person name="Setubal J.C."/>
            <person name="dos Santos P."/>
            <person name="Goldman B.S."/>
            <person name="Ertesvag H."/>
            <person name="Espin G."/>
            <person name="Rubio L.M."/>
            <person name="Valla S."/>
            <person name="Almeida N.F."/>
            <person name="Balasubramanian D."/>
            <person name="Cromes L."/>
            <person name="Curatti L."/>
            <person name="Du Z."/>
            <person name="Godsy E."/>
            <person name="Goodner B."/>
            <person name="Hellner-Burris K."/>
            <person name="Hernandez J.A."/>
            <person name="Houmiel K."/>
            <person name="Imperial J."/>
            <person name="Kennedy C."/>
            <person name="Larson T.J."/>
            <person name="Latreille P."/>
            <person name="Ligon L.S."/>
            <person name="Lu J."/>
            <person name="Maerk M."/>
            <person name="Miller N.M."/>
            <person name="Norton S."/>
            <person name="O'Carroll I.P."/>
            <person name="Paulsen I."/>
            <person name="Raulfs E.C."/>
            <person name="Roemer R."/>
            <person name="Rosser J."/>
            <person name="Segura D."/>
            <person name="Slater S."/>
            <person name="Stricklin S.L."/>
            <person name="Studholme D.J."/>
            <person name="Sun J."/>
            <person name="Viana C.J."/>
            <person name="Wallin E."/>
            <person name="Wang B."/>
            <person name="Wheeler C."/>
            <person name="Zhu H."/>
            <person name="Dean D.R."/>
            <person name="Dixon R."/>
            <person name="Wood D."/>
        </authorList>
    </citation>
    <scope>NUCLEOTIDE SEQUENCE [LARGE SCALE GENOMIC DNA]</scope>
    <source>
        <strain evidence="3">DJ / ATCC BAA-1303</strain>
    </source>
</reference>
<dbReference type="AlphaFoldDB" id="C1DEQ5"/>
<evidence type="ECO:0000313" key="3">
    <source>
        <dbReference type="Proteomes" id="UP000002424"/>
    </source>
</evidence>
<sequence length="54" mass="5719">MQRRIFGSLPVGADSSATRAEGTANRLTGDPRCGSVGDESPLTQEHHLATPDVR</sequence>
<dbReference type="EMBL" id="CP001157">
    <property type="protein sequence ID" value="ACO80234.1"/>
    <property type="molecule type" value="Genomic_DNA"/>
</dbReference>
<keyword evidence="3" id="KW-1185">Reference proteome</keyword>
<name>C1DEQ5_AZOVD</name>
<dbReference type="STRING" id="322710.Avin_40990"/>
<dbReference type="EnsemblBacteria" id="ACO80234">
    <property type="protein sequence ID" value="ACO80234"/>
    <property type="gene ID" value="Avin_40990"/>
</dbReference>
<dbReference type="Proteomes" id="UP000002424">
    <property type="component" value="Chromosome"/>
</dbReference>
<gene>
    <name evidence="2" type="ordered locus">Avin_40990</name>
</gene>
<proteinExistence type="predicted"/>
<dbReference type="KEGG" id="avn:Avin_40990"/>
<evidence type="ECO:0000313" key="2">
    <source>
        <dbReference type="EMBL" id="ACO80234.1"/>
    </source>
</evidence>
<organism evidence="2 3">
    <name type="scientific">Azotobacter vinelandii (strain DJ / ATCC BAA-1303)</name>
    <dbReference type="NCBI Taxonomy" id="322710"/>
    <lineage>
        <taxon>Bacteria</taxon>
        <taxon>Pseudomonadati</taxon>
        <taxon>Pseudomonadota</taxon>
        <taxon>Gammaproteobacteria</taxon>
        <taxon>Pseudomonadales</taxon>
        <taxon>Pseudomonadaceae</taxon>
        <taxon>Azotobacter</taxon>
    </lineage>
</organism>
<evidence type="ECO:0000256" key="1">
    <source>
        <dbReference type="SAM" id="MobiDB-lite"/>
    </source>
</evidence>
<feature type="region of interest" description="Disordered" evidence="1">
    <location>
        <begin position="1"/>
        <end position="54"/>
    </location>
</feature>
<dbReference type="HOGENOM" id="CLU_3040029_0_0_6"/>
<protein>
    <submittedName>
        <fullName evidence="2">Uncharacterized protein</fullName>
    </submittedName>
</protein>
<accession>C1DEQ5</accession>